<keyword evidence="2" id="KW-1185">Reference proteome</keyword>
<gene>
    <name evidence="1" type="ORF">EV182_002669</name>
</gene>
<evidence type="ECO:0000313" key="2">
    <source>
        <dbReference type="Proteomes" id="UP001145114"/>
    </source>
</evidence>
<accession>A0ACC1HS59</accession>
<sequence>MTKEEIEACERTFEVDVDVFGTPTSVELVEGGSKVALTYSNRRDYLFNKSCAKQLEAFQQGFDRICCDSIIKMFRPEELDLLICGSPDLDFDALESSATYDGGYTMETPIIRYFWETVREFSDEQKKKLLFFATGSDRVPVGGLGKLHFVIAKNGGDSDRLPTSHTCFNVLLLPEYSTKEKLVLRLTTAIHNAEGFGMI</sequence>
<protein>
    <submittedName>
        <fullName evidence="1">Uncharacterized protein</fullName>
    </submittedName>
</protein>
<dbReference type="Proteomes" id="UP001145114">
    <property type="component" value="Unassembled WGS sequence"/>
</dbReference>
<organism evidence="1 2">
    <name type="scientific">Spiromyces aspiralis</name>
    <dbReference type="NCBI Taxonomy" id="68401"/>
    <lineage>
        <taxon>Eukaryota</taxon>
        <taxon>Fungi</taxon>
        <taxon>Fungi incertae sedis</taxon>
        <taxon>Zoopagomycota</taxon>
        <taxon>Kickxellomycotina</taxon>
        <taxon>Kickxellomycetes</taxon>
        <taxon>Kickxellales</taxon>
        <taxon>Kickxellaceae</taxon>
        <taxon>Spiromyces</taxon>
    </lineage>
</organism>
<comment type="caution">
    <text evidence="1">The sequence shown here is derived from an EMBL/GenBank/DDBJ whole genome shotgun (WGS) entry which is preliminary data.</text>
</comment>
<name>A0ACC1HS59_9FUNG</name>
<proteinExistence type="predicted"/>
<reference evidence="1" key="1">
    <citation type="submission" date="2022-06" db="EMBL/GenBank/DDBJ databases">
        <title>Phylogenomic reconstructions and comparative analyses of Kickxellomycotina fungi.</title>
        <authorList>
            <person name="Reynolds N.K."/>
            <person name="Stajich J.E."/>
            <person name="Barry K."/>
            <person name="Grigoriev I.V."/>
            <person name="Crous P."/>
            <person name="Smith M.E."/>
        </authorList>
    </citation>
    <scope>NUCLEOTIDE SEQUENCE</scope>
    <source>
        <strain evidence="1">RSA 2271</strain>
    </source>
</reference>
<dbReference type="EMBL" id="JAMZIH010000580">
    <property type="protein sequence ID" value="KAJ1679131.1"/>
    <property type="molecule type" value="Genomic_DNA"/>
</dbReference>
<evidence type="ECO:0000313" key="1">
    <source>
        <dbReference type="EMBL" id="KAJ1679131.1"/>
    </source>
</evidence>